<feature type="transmembrane region" description="Helical" evidence="1">
    <location>
        <begin position="12"/>
        <end position="34"/>
    </location>
</feature>
<dbReference type="Pfam" id="PF20064">
    <property type="entry name" value="DUF6463"/>
    <property type="match status" value="1"/>
</dbReference>
<keyword evidence="1" id="KW-0472">Membrane</keyword>
<dbReference type="EMBL" id="JACOFX010000030">
    <property type="protein sequence ID" value="MBC3911353.1"/>
    <property type="molecule type" value="Genomic_DNA"/>
</dbReference>
<name>A0ABR6ZI36_9BURK</name>
<dbReference type="RefSeq" id="WP_186957064.1">
    <property type="nucleotide sequence ID" value="NZ_JACOFX010000030.1"/>
</dbReference>
<dbReference type="Proteomes" id="UP000646911">
    <property type="component" value="Unassembled WGS sequence"/>
</dbReference>
<gene>
    <name evidence="2" type="ORF">H8L47_27705</name>
</gene>
<reference evidence="2 3" key="1">
    <citation type="submission" date="2020-08" db="EMBL/GenBank/DDBJ databases">
        <title>Novel species isolated from subtropical streams in China.</title>
        <authorList>
            <person name="Lu H."/>
        </authorList>
    </citation>
    <scope>NUCLEOTIDE SEQUENCE [LARGE SCALE GENOMIC DNA]</scope>
    <source>
        <strain evidence="2 3">NL8W</strain>
    </source>
</reference>
<keyword evidence="1" id="KW-1133">Transmembrane helix</keyword>
<proteinExistence type="predicted"/>
<protein>
    <submittedName>
        <fullName evidence="2">Uncharacterized protein</fullName>
    </submittedName>
</protein>
<comment type="caution">
    <text evidence="2">The sequence shown here is derived from an EMBL/GenBank/DDBJ whole genome shotgun (WGS) entry which is preliminary data.</text>
</comment>
<organism evidence="2 3">
    <name type="scientific">Undibacterium umbellatum</name>
    <dbReference type="NCBI Taxonomy" id="2762300"/>
    <lineage>
        <taxon>Bacteria</taxon>
        <taxon>Pseudomonadati</taxon>
        <taxon>Pseudomonadota</taxon>
        <taxon>Betaproteobacteria</taxon>
        <taxon>Burkholderiales</taxon>
        <taxon>Oxalobacteraceae</taxon>
        <taxon>Undibacterium</taxon>
    </lineage>
</organism>
<dbReference type="InterPro" id="IPR045590">
    <property type="entry name" value="DUF6463"/>
</dbReference>
<evidence type="ECO:0000256" key="1">
    <source>
        <dbReference type="SAM" id="Phobius"/>
    </source>
</evidence>
<accession>A0ABR6ZI36</accession>
<evidence type="ECO:0000313" key="3">
    <source>
        <dbReference type="Proteomes" id="UP000646911"/>
    </source>
</evidence>
<keyword evidence="1" id="KW-0812">Transmembrane</keyword>
<feature type="transmembrane region" description="Helical" evidence="1">
    <location>
        <begin position="86"/>
        <end position="110"/>
    </location>
</feature>
<feature type="transmembrane region" description="Helical" evidence="1">
    <location>
        <begin position="54"/>
        <end position="74"/>
    </location>
</feature>
<sequence length="128" mass="14073">MRTKSGLAWTGYWLIAVAVLHTIATGIFFGDVFIGMWQKGLFNSVGRDPMIGLAVWFFLFGPVFAMLGAAITSLEKARDFSTSNRLAWGIFLLSVTGVVLMPDSGFWLAFPPAFALIYRSFTLSHAKA</sequence>
<evidence type="ECO:0000313" key="2">
    <source>
        <dbReference type="EMBL" id="MBC3911353.1"/>
    </source>
</evidence>
<keyword evidence="3" id="KW-1185">Reference proteome</keyword>